<protein>
    <submittedName>
        <fullName evidence="3">Overcoming lysogenization defect protein</fullName>
    </submittedName>
</protein>
<dbReference type="InterPro" id="IPR051396">
    <property type="entry name" value="Bact_Antivir_Def_Nuclease"/>
</dbReference>
<dbReference type="RefSeq" id="WP_064273020.1">
    <property type="nucleotide sequence ID" value="NZ_LUTU01000002.1"/>
</dbReference>
<feature type="domain" description="OLD protein-like TOPRIM" evidence="2">
    <location>
        <begin position="405"/>
        <end position="472"/>
    </location>
</feature>
<dbReference type="Proteomes" id="UP000077786">
    <property type="component" value="Unassembled WGS sequence"/>
</dbReference>
<dbReference type="PATRIC" id="fig|38307.3.peg.219"/>
<sequence length="596" mass="65621">MRVSRVVVKNYRSLKFVDFSFSELSTTIIGENNTGKSNLLLALRICLDVQLSSAFRFLQKEDIHCQVDQSEPFQVIIGVEFSSFEGNENEEALLHGTQIGDNRARIFYRFRPKRAVREAIVRGEGPAELTPEHYSWELFGGGNPEVDLTAIEWNLDNEEFGASVVSLQYLQSYLVVFLPALRDVESDLQQSRRSLLTRLIEATGIAPTEQQSLINAIMAANDQIAASPTIDGIGTAIDAALKQITGPAFELDVELGLTAPTFQSIIRNLIVLLSNDLVSKYEPRRNGLGMNNILYIAMLVEYFRKRSAIGRSAGELILIEEPEAHLHPQLQSTLLEGLRELPFQSILTTHSTQVTAKVPLSSYVILTKSTDGTPIGAVPALTSGLSKTEQEDLNRYLDATKSNLLFARRVLLVEGAAELILLSPLVKQIMGVDLEREGISVVAIHGTHFTPYAKLFSHGALPKKCAIVADADQNLNVDASIPATDDPPPTHNLYALVGPFVQVHLGKTTFECEITIEKNVEWLSKVADELGAPRLKSDLDLCGIIGGEPDNILKAKVLRTAKRFGKARFAQVAARHVGYAGDLPEYIRAAVDWLRA</sequence>
<dbReference type="PANTHER" id="PTHR43581">
    <property type="entry name" value="ATP/GTP PHOSPHATASE"/>
    <property type="match status" value="1"/>
</dbReference>
<evidence type="ECO:0000259" key="2">
    <source>
        <dbReference type="Pfam" id="PF20469"/>
    </source>
</evidence>
<dbReference type="Gene3D" id="3.40.50.300">
    <property type="entry name" value="P-loop containing nucleotide triphosphate hydrolases"/>
    <property type="match status" value="1"/>
</dbReference>
<evidence type="ECO:0000313" key="4">
    <source>
        <dbReference type="Proteomes" id="UP000077786"/>
    </source>
</evidence>
<dbReference type="InterPro" id="IPR027417">
    <property type="entry name" value="P-loop_NTPase"/>
</dbReference>
<gene>
    <name evidence="3" type="ORF">A0123_00209</name>
</gene>
<dbReference type="EMBL" id="LUTU01000002">
    <property type="protein sequence ID" value="OAJ69155.1"/>
    <property type="molecule type" value="Genomic_DNA"/>
</dbReference>
<dbReference type="OrthoDB" id="7285487at2"/>
<organism evidence="3 4">
    <name type="scientific">Gluconobacter cerinus</name>
    <dbReference type="NCBI Taxonomy" id="38307"/>
    <lineage>
        <taxon>Bacteria</taxon>
        <taxon>Pseudomonadati</taxon>
        <taxon>Pseudomonadota</taxon>
        <taxon>Alphaproteobacteria</taxon>
        <taxon>Acetobacterales</taxon>
        <taxon>Acetobacteraceae</taxon>
        <taxon>Gluconobacter</taxon>
    </lineage>
</organism>
<dbReference type="SUPFAM" id="SSF52540">
    <property type="entry name" value="P-loop containing nucleoside triphosphate hydrolases"/>
    <property type="match status" value="1"/>
</dbReference>
<comment type="caution">
    <text evidence="3">The sequence shown here is derived from an EMBL/GenBank/DDBJ whole genome shotgun (WGS) entry which is preliminary data.</text>
</comment>
<feature type="domain" description="Endonuclease GajA/Old nuclease/RecF-like AAA" evidence="1">
    <location>
        <begin position="1"/>
        <end position="83"/>
    </location>
</feature>
<evidence type="ECO:0000259" key="1">
    <source>
        <dbReference type="Pfam" id="PF13175"/>
    </source>
</evidence>
<feature type="domain" description="Endonuclease GajA/Old nuclease/RecF-like AAA" evidence="1">
    <location>
        <begin position="284"/>
        <end position="353"/>
    </location>
</feature>
<dbReference type="InterPro" id="IPR041685">
    <property type="entry name" value="AAA_GajA/Old/RecF-like"/>
</dbReference>
<name>A0A1B6VPM1_9PROT</name>
<evidence type="ECO:0000313" key="3">
    <source>
        <dbReference type="EMBL" id="OAJ69155.1"/>
    </source>
</evidence>
<dbReference type="InterPro" id="IPR034139">
    <property type="entry name" value="TOPRIM_OLD"/>
</dbReference>
<dbReference type="Pfam" id="PF20469">
    <property type="entry name" value="OLD-like_TOPRIM"/>
    <property type="match status" value="1"/>
</dbReference>
<proteinExistence type="predicted"/>
<dbReference type="AlphaFoldDB" id="A0A1B6VPM1"/>
<accession>A0A1B6VPM1</accession>
<reference evidence="3 4" key="1">
    <citation type="submission" date="2016-03" db="EMBL/GenBank/DDBJ databases">
        <title>Draft genome sequence of Gluconobacter cerinus strain CECT 9110.</title>
        <authorList>
            <person name="Sainz F."/>
            <person name="Mas A."/>
            <person name="Torija M.J."/>
        </authorList>
    </citation>
    <scope>NUCLEOTIDE SEQUENCE [LARGE SCALE GENOMIC DNA]</scope>
    <source>
        <strain evidence="3 4">CECT 9110</strain>
    </source>
</reference>
<dbReference type="CDD" id="cd01026">
    <property type="entry name" value="TOPRIM_OLD"/>
    <property type="match status" value="1"/>
</dbReference>
<dbReference type="Pfam" id="PF13175">
    <property type="entry name" value="AAA_15"/>
    <property type="match status" value="2"/>
</dbReference>
<dbReference type="PANTHER" id="PTHR43581:SF4">
    <property type="entry name" value="ATP_GTP PHOSPHATASE"/>
    <property type="match status" value="1"/>
</dbReference>